<accession>A0A1N6NAZ2</accession>
<protein>
    <submittedName>
        <fullName evidence="1">Uncharacterized protein</fullName>
    </submittedName>
</protein>
<dbReference type="EMBL" id="FTMI01000001">
    <property type="protein sequence ID" value="SIP89197.1"/>
    <property type="molecule type" value="Genomic_DNA"/>
</dbReference>
<reference evidence="2" key="1">
    <citation type="submission" date="2017-01" db="EMBL/GenBank/DDBJ databases">
        <authorList>
            <person name="Varghese N."/>
            <person name="Submissions S."/>
        </authorList>
    </citation>
    <scope>NUCLEOTIDE SEQUENCE [LARGE SCALE GENOMIC DNA]</scope>
    <source>
        <strain evidence="2">3bp</strain>
    </source>
</reference>
<evidence type="ECO:0000313" key="1">
    <source>
        <dbReference type="EMBL" id="SIP89197.1"/>
    </source>
</evidence>
<dbReference type="GeneID" id="95685786"/>
<dbReference type="Proteomes" id="UP000186235">
    <property type="component" value="Unassembled WGS sequence"/>
</dbReference>
<organism evidence="1 2">
    <name type="scientific">Cellulosimicrobium aquatile</name>
    <dbReference type="NCBI Taxonomy" id="1612203"/>
    <lineage>
        <taxon>Bacteria</taxon>
        <taxon>Bacillati</taxon>
        <taxon>Actinomycetota</taxon>
        <taxon>Actinomycetes</taxon>
        <taxon>Micrococcales</taxon>
        <taxon>Promicromonosporaceae</taxon>
        <taxon>Cellulosimicrobium</taxon>
    </lineage>
</organism>
<proteinExistence type="predicted"/>
<dbReference type="RefSeq" id="WP_021483279.1">
    <property type="nucleotide sequence ID" value="NZ_FTMI01000001.1"/>
</dbReference>
<sequence length="238" mass="25856">MSLVRDIVKQFDNSDELAQTQREVVESLARLGETKAELFEAKIQESLRGAGGTNSTVPITSILASKKEVHAFTSTSTEHLADTVKSSLKSFVSGTADSIIDGVGGLISEALTVFLGGASASTGTMEEYYVVTEGLSIVRVDLKAWYLNVSARGIYEKMERISAFVAVKSTVDLTKIDFNTFLYLYQNQLTAAHLDKNQVKQALQEAKEIYQEFNGAGLRTQAVHHITRAPGSTAPRSS</sequence>
<gene>
    <name evidence="1" type="ORF">SAMN05518682_0327</name>
</gene>
<evidence type="ECO:0000313" key="2">
    <source>
        <dbReference type="Proteomes" id="UP000186235"/>
    </source>
</evidence>
<name>A0A1N6NAZ2_9MICO</name>
<dbReference type="AlphaFoldDB" id="A0A1N6NAZ2"/>
<keyword evidence="2" id="KW-1185">Reference proteome</keyword>